<organism evidence="2 3">
    <name type="scientific">Streptomyces minutiscleroticus</name>
    <dbReference type="NCBI Taxonomy" id="68238"/>
    <lineage>
        <taxon>Bacteria</taxon>
        <taxon>Bacillati</taxon>
        <taxon>Actinomycetota</taxon>
        <taxon>Actinomycetes</taxon>
        <taxon>Kitasatosporales</taxon>
        <taxon>Streptomycetaceae</taxon>
        <taxon>Streptomyces</taxon>
    </lineage>
</organism>
<evidence type="ECO:0000313" key="2">
    <source>
        <dbReference type="EMBL" id="GGX90943.1"/>
    </source>
</evidence>
<keyword evidence="3" id="KW-1185">Reference proteome</keyword>
<name>A0A918U4N2_9ACTN</name>
<protein>
    <submittedName>
        <fullName evidence="2">Uncharacterized protein</fullName>
    </submittedName>
</protein>
<proteinExistence type="predicted"/>
<feature type="compositionally biased region" description="Basic and acidic residues" evidence="1">
    <location>
        <begin position="47"/>
        <end position="62"/>
    </location>
</feature>
<evidence type="ECO:0000313" key="3">
    <source>
        <dbReference type="Proteomes" id="UP000619244"/>
    </source>
</evidence>
<accession>A0A918U4N2</accession>
<feature type="region of interest" description="Disordered" evidence="1">
    <location>
        <begin position="1"/>
        <end position="30"/>
    </location>
</feature>
<dbReference type="AlphaFoldDB" id="A0A918U4N2"/>
<evidence type="ECO:0000256" key="1">
    <source>
        <dbReference type="SAM" id="MobiDB-lite"/>
    </source>
</evidence>
<gene>
    <name evidence="2" type="ORF">GCM10010358_51180</name>
</gene>
<dbReference type="Proteomes" id="UP000619244">
    <property type="component" value="Unassembled WGS sequence"/>
</dbReference>
<dbReference type="EMBL" id="BMVU01000028">
    <property type="protein sequence ID" value="GGX90943.1"/>
    <property type="molecule type" value="Genomic_DNA"/>
</dbReference>
<sequence>MRARDERGSVLGGDGRKPAHPPRRPGGLEVQWTCGPMDLRPFGLVDLRPDGPRDLRPDGGAG</sequence>
<reference evidence="2" key="1">
    <citation type="journal article" date="2014" name="Int. J. Syst. Evol. Microbiol.">
        <title>Complete genome sequence of Corynebacterium casei LMG S-19264T (=DSM 44701T), isolated from a smear-ripened cheese.</title>
        <authorList>
            <consortium name="US DOE Joint Genome Institute (JGI-PGF)"/>
            <person name="Walter F."/>
            <person name="Albersmeier A."/>
            <person name="Kalinowski J."/>
            <person name="Ruckert C."/>
        </authorList>
    </citation>
    <scope>NUCLEOTIDE SEQUENCE</scope>
    <source>
        <strain evidence="2">JCM 4790</strain>
    </source>
</reference>
<comment type="caution">
    <text evidence="2">The sequence shown here is derived from an EMBL/GenBank/DDBJ whole genome shotgun (WGS) entry which is preliminary data.</text>
</comment>
<reference evidence="2" key="2">
    <citation type="submission" date="2020-09" db="EMBL/GenBank/DDBJ databases">
        <authorList>
            <person name="Sun Q."/>
            <person name="Ohkuma M."/>
        </authorList>
    </citation>
    <scope>NUCLEOTIDE SEQUENCE</scope>
    <source>
        <strain evidence="2">JCM 4790</strain>
    </source>
</reference>
<feature type="region of interest" description="Disordered" evidence="1">
    <location>
        <begin position="43"/>
        <end position="62"/>
    </location>
</feature>